<keyword evidence="2" id="KW-1185">Reference proteome</keyword>
<protein>
    <submittedName>
        <fullName evidence="1">Uncharacterized protein</fullName>
    </submittedName>
</protein>
<comment type="caution">
    <text evidence="1">The sequence shown here is derived from an EMBL/GenBank/DDBJ whole genome shotgun (WGS) entry which is preliminary data.</text>
</comment>
<proteinExistence type="predicted"/>
<dbReference type="Proteomes" id="UP001374599">
    <property type="component" value="Unassembled WGS sequence"/>
</dbReference>
<gene>
    <name evidence="1" type="ORF">AN2V17_13160</name>
</gene>
<sequence>MAVMIIILIYIIKNLKNVIDKVIIGKVDESGIKESLFSNFCFQGLIVGEDYTSKKSLGIHKSDDFVYSYG</sequence>
<accession>A0ACB5UGU2</accession>
<name>A0ACB5UGU2_9FIRM</name>
<organism evidence="1 2">
    <name type="scientific">Vallitalea maricola</name>
    <dbReference type="NCBI Taxonomy" id="3074433"/>
    <lineage>
        <taxon>Bacteria</taxon>
        <taxon>Bacillati</taxon>
        <taxon>Bacillota</taxon>
        <taxon>Clostridia</taxon>
        <taxon>Lachnospirales</taxon>
        <taxon>Vallitaleaceae</taxon>
        <taxon>Vallitalea</taxon>
    </lineage>
</organism>
<evidence type="ECO:0000313" key="1">
    <source>
        <dbReference type="EMBL" id="GMQ62085.1"/>
    </source>
</evidence>
<reference evidence="1" key="1">
    <citation type="submission" date="2023-09" db="EMBL/GenBank/DDBJ databases">
        <title>Vallitalea sediminicola and Vallitalea maricola sp. nov., anaerobic bacteria isolated from marine sediment.</title>
        <authorList>
            <person name="Hirano S."/>
            <person name="Maeda A."/>
            <person name="Terahara T."/>
            <person name="Mori K."/>
            <person name="Hamada M."/>
            <person name="Matsumoto R."/>
            <person name="Kobayashi T."/>
        </authorList>
    </citation>
    <scope>NUCLEOTIDE SEQUENCE</scope>
    <source>
        <strain evidence="1">AN17-2</strain>
    </source>
</reference>
<dbReference type="EMBL" id="BTPU01000020">
    <property type="protein sequence ID" value="GMQ62085.1"/>
    <property type="molecule type" value="Genomic_DNA"/>
</dbReference>
<evidence type="ECO:0000313" key="2">
    <source>
        <dbReference type="Proteomes" id="UP001374599"/>
    </source>
</evidence>